<gene>
    <name evidence="3" type="ORF">DES48_103133</name>
</gene>
<feature type="coiled-coil region" evidence="1">
    <location>
        <begin position="27"/>
        <end position="89"/>
    </location>
</feature>
<name>A0A366EBQ8_9BACI</name>
<keyword evidence="4" id="KW-1185">Reference proteome</keyword>
<organism evidence="3 4">
    <name type="scientific">Paraliobacillus ryukyuensis</name>
    <dbReference type="NCBI Taxonomy" id="200904"/>
    <lineage>
        <taxon>Bacteria</taxon>
        <taxon>Bacillati</taxon>
        <taxon>Bacillota</taxon>
        <taxon>Bacilli</taxon>
        <taxon>Bacillales</taxon>
        <taxon>Bacillaceae</taxon>
        <taxon>Paraliobacillus</taxon>
    </lineage>
</organism>
<dbReference type="Proteomes" id="UP000252254">
    <property type="component" value="Unassembled WGS sequence"/>
</dbReference>
<dbReference type="RefSeq" id="WP_113867946.1">
    <property type="nucleotide sequence ID" value="NZ_BAABQN010000004.1"/>
</dbReference>
<proteinExistence type="predicted"/>
<evidence type="ECO:0000256" key="1">
    <source>
        <dbReference type="SAM" id="Coils"/>
    </source>
</evidence>
<feature type="compositionally biased region" description="Basic and acidic residues" evidence="2">
    <location>
        <begin position="249"/>
        <end position="259"/>
    </location>
</feature>
<dbReference type="EMBL" id="QNRI01000003">
    <property type="protein sequence ID" value="RBO99806.1"/>
    <property type="molecule type" value="Genomic_DNA"/>
</dbReference>
<sequence>MTHDSKDIHYLLRQQKRYKKIIKSYQQNDLTKEYHALKQMKEKLTSTIMHLQQQNTLLTQQLTEKERKIAVLQKEKEHLQQQLNQPTENDQGLNMLQEIVTDEIHFHFMAIYYLYNHWVNLYQHTSKEVLDMTEANHIDAEKEQTHEKKTPLFLNKPNAQTKSLPAPKPKPFHFKDLQDYQQAYILPDKQSENNLTEQSLFTVKTKQFKKIKANQFKKSNSLHAIVEPHPTEQSNKQAEEEATEEFETTEPHEINKEEVPETPTTQTMTKHPEEEAEQQENETATKSFFRRFLDYFKSN</sequence>
<feature type="region of interest" description="Disordered" evidence="2">
    <location>
        <begin position="220"/>
        <end position="286"/>
    </location>
</feature>
<dbReference type="OrthoDB" id="2974102at2"/>
<keyword evidence="1" id="KW-0175">Coiled coil</keyword>
<accession>A0A366EBQ8</accession>
<evidence type="ECO:0000256" key="2">
    <source>
        <dbReference type="SAM" id="MobiDB-lite"/>
    </source>
</evidence>
<protein>
    <submittedName>
        <fullName evidence="3">Uncharacterized protein</fullName>
    </submittedName>
</protein>
<reference evidence="3 4" key="1">
    <citation type="submission" date="2018-06" db="EMBL/GenBank/DDBJ databases">
        <title>Genomic Encyclopedia of Type Strains, Phase IV (KMG-IV): sequencing the most valuable type-strain genomes for metagenomic binning, comparative biology and taxonomic classification.</title>
        <authorList>
            <person name="Goeker M."/>
        </authorList>
    </citation>
    <scope>NUCLEOTIDE SEQUENCE [LARGE SCALE GENOMIC DNA]</scope>
    <source>
        <strain evidence="3 4">DSM 15140</strain>
    </source>
</reference>
<dbReference type="AlphaFoldDB" id="A0A366EBQ8"/>
<evidence type="ECO:0000313" key="4">
    <source>
        <dbReference type="Proteomes" id="UP000252254"/>
    </source>
</evidence>
<comment type="caution">
    <text evidence="3">The sequence shown here is derived from an EMBL/GenBank/DDBJ whole genome shotgun (WGS) entry which is preliminary data.</text>
</comment>
<evidence type="ECO:0000313" key="3">
    <source>
        <dbReference type="EMBL" id="RBO99806.1"/>
    </source>
</evidence>